<dbReference type="PANTHER" id="PTHR13943:SF77">
    <property type="entry name" value="LRAT DOMAIN-CONTAINING PROTEIN"/>
    <property type="match status" value="1"/>
</dbReference>
<gene>
    <name evidence="6" type="primary">Hrasls</name>
    <name evidence="6" type="ORF">ALACHE_R10341</name>
</gene>
<dbReference type="AlphaFoldDB" id="A0A7L2BQD7"/>
<name>A0A7L2BQD7_9PASS</name>
<dbReference type="Pfam" id="PF04970">
    <property type="entry name" value="LRAT"/>
    <property type="match status" value="1"/>
</dbReference>
<evidence type="ECO:0000256" key="1">
    <source>
        <dbReference type="ARBA" id="ARBA00007824"/>
    </source>
</evidence>
<evidence type="ECO:0000256" key="3">
    <source>
        <dbReference type="ARBA" id="ARBA00022801"/>
    </source>
</evidence>
<protein>
    <submittedName>
        <fullName evidence="6">HRSL1 enzyme</fullName>
    </submittedName>
</protein>
<dbReference type="Gene3D" id="3.90.1720.10">
    <property type="entry name" value="endopeptidase domain like (from Nostoc punctiforme)"/>
    <property type="match status" value="1"/>
</dbReference>
<evidence type="ECO:0000313" key="7">
    <source>
        <dbReference type="Proteomes" id="UP000571582"/>
    </source>
</evidence>
<feature type="non-terminal residue" evidence="6">
    <location>
        <position position="131"/>
    </location>
</feature>
<dbReference type="GO" id="GO:0016410">
    <property type="term" value="F:N-acyltransferase activity"/>
    <property type="evidence" value="ECO:0007669"/>
    <property type="project" value="TreeGrafter"/>
</dbReference>
<comment type="caution">
    <text evidence="6">The sequence shown here is derived from an EMBL/GenBank/DDBJ whole genome shotgun (WGS) entry which is preliminary data.</text>
</comment>
<keyword evidence="4" id="KW-0443">Lipid metabolism</keyword>
<dbReference type="InterPro" id="IPR007053">
    <property type="entry name" value="LRAT_dom"/>
</dbReference>
<proteinExistence type="inferred from homology"/>
<evidence type="ECO:0000259" key="5">
    <source>
        <dbReference type="PROSITE" id="PS51934"/>
    </source>
</evidence>
<comment type="similarity">
    <text evidence="1">Belongs to the H-rev107 family.</text>
</comment>
<evidence type="ECO:0000256" key="2">
    <source>
        <dbReference type="ARBA" id="ARBA00022679"/>
    </source>
</evidence>
<dbReference type="EMBL" id="VWYE01009841">
    <property type="protein sequence ID" value="NXQ27941.1"/>
    <property type="molecule type" value="Genomic_DNA"/>
</dbReference>
<feature type="non-terminal residue" evidence="6">
    <location>
        <position position="1"/>
    </location>
</feature>
<dbReference type="InterPro" id="IPR051496">
    <property type="entry name" value="H-rev107_PLA/AT"/>
</dbReference>
<sequence length="131" mass="15075">MADVNCYVQPGDLIEIHRQLRRHWALYLGDEYVIHVTGGGARSIWGSISSMSDARAKVKKELLKKVLGNDKWRVNNKYDYFRTTRSVEEILRSAEQWIDRVVPYALLGSNCEHFFMVLRYGEGVVNPVSDA</sequence>
<organism evidence="6 7">
    <name type="scientific">Alaudala cheleensis</name>
    <name type="common">Asian short-toed lark</name>
    <dbReference type="NCBI Taxonomy" id="670337"/>
    <lineage>
        <taxon>Eukaryota</taxon>
        <taxon>Metazoa</taxon>
        <taxon>Chordata</taxon>
        <taxon>Craniata</taxon>
        <taxon>Vertebrata</taxon>
        <taxon>Euteleostomi</taxon>
        <taxon>Archelosauria</taxon>
        <taxon>Archosauria</taxon>
        <taxon>Dinosauria</taxon>
        <taxon>Saurischia</taxon>
        <taxon>Theropoda</taxon>
        <taxon>Coelurosauria</taxon>
        <taxon>Aves</taxon>
        <taxon>Neognathae</taxon>
        <taxon>Neoaves</taxon>
        <taxon>Telluraves</taxon>
        <taxon>Australaves</taxon>
        <taxon>Passeriformes</taxon>
        <taxon>Sylvioidea</taxon>
        <taxon>Alaudidae</taxon>
        <taxon>Alaudala</taxon>
    </lineage>
</organism>
<dbReference type="GO" id="GO:0004623">
    <property type="term" value="F:phospholipase A2 activity"/>
    <property type="evidence" value="ECO:0007669"/>
    <property type="project" value="TreeGrafter"/>
</dbReference>
<keyword evidence="2" id="KW-0808">Transferase</keyword>
<dbReference type="PROSITE" id="PS51934">
    <property type="entry name" value="LRAT"/>
    <property type="match status" value="1"/>
</dbReference>
<feature type="domain" description="LRAT" evidence="5">
    <location>
        <begin position="13"/>
        <end position="127"/>
    </location>
</feature>
<accession>A0A7L2BQD7</accession>
<keyword evidence="3" id="KW-0378">Hydrolase</keyword>
<evidence type="ECO:0000313" key="6">
    <source>
        <dbReference type="EMBL" id="NXQ27941.1"/>
    </source>
</evidence>
<dbReference type="GO" id="GO:0008970">
    <property type="term" value="F:phospholipase A1 activity"/>
    <property type="evidence" value="ECO:0007669"/>
    <property type="project" value="TreeGrafter"/>
</dbReference>
<dbReference type="GO" id="GO:0070292">
    <property type="term" value="P:N-acylphosphatidylethanolamine metabolic process"/>
    <property type="evidence" value="ECO:0007669"/>
    <property type="project" value="TreeGrafter"/>
</dbReference>
<evidence type="ECO:0000256" key="4">
    <source>
        <dbReference type="ARBA" id="ARBA00023098"/>
    </source>
</evidence>
<keyword evidence="7" id="KW-1185">Reference proteome</keyword>
<dbReference type="GO" id="GO:0005737">
    <property type="term" value="C:cytoplasm"/>
    <property type="evidence" value="ECO:0007669"/>
    <property type="project" value="TreeGrafter"/>
</dbReference>
<reference evidence="6 7" key="1">
    <citation type="submission" date="2019-09" db="EMBL/GenBank/DDBJ databases">
        <title>Bird 10,000 Genomes (B10K) Project - Family phase.</title>
        <authorList>
            <person name="Zhang G."/>
        </authorList>
    </citation>
    <scope>NUCLEOTIDE SEQUENCE [LARGE SCALE GENOMIC DNA]</scope>
    <source>
        <strain evidence="6">B10K-DU-001-15</strain>
        <tissue evidence="6">Muscle</tissue>
    </source>
</reference>
<dbReference type="PANTHER" id="PTHR13943">
    <property type="entry name" value="HRAS-LIKE SUPPRESSOR - RELATED"/>
    <property type="match status" value="1"/>
</dbReference>
<dbReference type="Proteomes" id="UP000571582">
    <property type="component" value="Unassembled WGS sequence"/>
</dbReference>